<evidence type="ECO:0000313" key="2">
    <source>
        <dbReference type="Proteomes" id="UP001197214"/>
    </source>
</evidence>
<reference evidence="1 2" key="1">
    <citation type="submission" date="2021-07" db="EMBL/GenBank/DDBJ databases">
        <title>Stakelama flava sp. nov., a novel endophytic bacterium isolated from branch of Kandelia candel.</title>
        <authorList>
            <person name="Tuo L."/>
        </authorList>
    </citation>
    <scope>NUCLEOTIDE SEQUENCE [LARGE SCALE GENOMIC DNA]</scope>
    <source>
        <strain evidence="1 2">CBK3Z-3</strain>
    </source>
</reference>
<dbReference type="Proteomes" id="UP001197214">
    <property type="component" value="Unassembled WGS sequence"/>
</dbReference>
<comment type="caution">
    <text evidence="1">The sequence shown here is derived from an EMBL/GenBank/DDBJ whole genome shotgun (WGS) entry which is preliminary data.</text>
</comment>
<protein>
    <submittedName>
        <fullName evidence="1">Uncharacterized protein</fullName>
    </submittedName>
</protein>
<evidence type="ECO:0000313" key="1">
    <source>
        <dbReference type="EMBL" id="MBW4331289.1"/>
    </source>
</evidence>
<gene>
    <name evidence="1" type="ORF">KY084_10440</name>
</gene>
<keyword evidence="2" id="KW-1185">Reference proteome</keyword>
<proteinExistence type="predicted"/>
<dbReference type="RefSeq" id="WP_219238412.1">
    <property type="nucleotide sequence ID" value="NZ_JAHWZX010000009.1"/>
</dbReference>
<accession>A0ABS6XM45</accession>
<sequence length="57" mass="6159">MTDTGRAARRNRYLKHAGLAATILLAPGGFLLGSALAWRYYRARRAQSGAGERDGPV</sequence>
<name>A0ABS6XM45_9SPHN</name>
<dbReference type="EMBL" id="JAHWZX010000009">
    <property type="protein sequence ID" value="MBW4331289.1"/>
    <property type="molecule type" value="Genomic_DNA"/>
</dbReference>
<organism evidence="1 2">
    <name type="scientific">Stakelama flava</name>
    <dbReference type="NCBI Taxonomy" id="2860338"/>
    <lineage>
        <taxon>Bacteria</taxon>
        <taxon>Pseudomonadati</taxon>
        <taxon>Pseudomonadota</taxon>
        <taxon>Alphaproteobacteria</taxon>
        <taxon>Sphingomonadales</taxon>
        <taxon>Sphingomonadaceae</taxon>
        <taxon>Stakelama</taxon>
    </lineage>
</organism>